<organism evidence="3 4">
    <name type="scientific">Magallana gigas</name>
    <name type="common">Pacific oyster</name>
    <name type="synonym">Crassostrea gigas</name>
    <dbReference type="NCBI Taxonomy" id="29159"/>
    <lineage>
        <taxon>Eukaryota</taxon>
        <taxon>Metazoa</taxon>
        <taxon>Spiralia</taxon>
        <taxon>Lophotrochozoa</taxon>
        <taxon>Mollusca</taxon>
        <taxon>Bivalvia</taxon>
        <taxon>Autobranchia</taxon>
        <taxon>Pteriomorphia</taxon>
        <taxon>Ostreida</taxon>
        <taxon>Ostreoidea</taxon>
        <taxon>Ostreidae</taxon>
        <taxon>Magallana</taxon>
    </lineage>
</organism>
<dbReference type="PANTHER" id="PTHR46791">
    <property type="entry name" value="EXPRESSED PROTEIN"/>
    <property type="match status" value="1"/>
</dbReference>
<sequence length="393" mass="45576">MGCEKRIADAEFSDQIFCHNAVQWSEDNRVSVCSEKGIIIMEMKHSPLQLDKKFHYNLSQIPNPKESNNATRLPLDVFRSWKTKSSNFTEDELQELFLDHPLHPYLSGQVVNLGYVRAKWSPKGADLMGRCALAAITGNHSLSIYVTGNDRKKFKQGMMLLLVTKEIHVLSFLIDSKTAAVLKKNLHIGQHNFSVTDRGTENCIIRDLQYALRWNHLDPLQGLSSFRYGSSCRNTRIERFWRCLREMCGNFWINYFKDMVHLDLLDTSDLAQIECVRYCFLPVITRDLNRVLQHWNEHRIRRSRNTECPSGKPDVLYFQPEIYQTRDFKMPLPDNLDVVEQEHSSYPPASGVSMEFEIIGRNITEQNGLHYPPNTVEEATELFVQITQFIKSV</sequence>
<keyword evidence="4" id="KW-1185">Reference proteome</keyword>
<dbReference type="InterPro" id="IPR058913">
    <property type="entry name" value="Integrase_dom_put"/>
</dbReference>
<evidence type="ECO:0000313" key="3">
    <source>
        <dbReference type="EnsemblMetazoa" id="G26439.2:cds"/>
    </source>
</evidence>
<accession>A0A8W8L3K7</accession>
<name>A0A8W8L3K7_MAGGI</name>
<feature type="domain" description="Transcription factor IIIC 90kDa subunit N-terminal" evidence="1">
    <location>
        <begin position="24"/>
        <end position="155"/>
    </location>
</feature>
<evidence type="ECO:0000259" key="2">
    <source>
        <dbReference type="Pfam" id="PF24764"/>
    </source>
</evidence>
<dbReference type="InterPro" id="IPR024761">
    <property type="entry name" value="TFIIIC_delta_N"/>
</dbReference>
<feature type="domain" description="Integrase core" evidence="2">
    <location>
        <begin position="211"/>
        <end position="306"/>
    </location>
</feature>
<evidence type="ECO:0008006" key="5">
    <source>
        <dbReference type="Google" id="ProtNLM"/>
    </source>
</evidence>
<dbReference type="PANTHER" id="PTHR46791:SF5">
    <property type="entry name" value="CLR5 DOMAIN-CONTAINING PROTEIN-RELATED"/>
    <property type="match status" value="1"/>
</dbReference>
<dbReference type="Pfam" id="PF12657">
    <property type="entry name" value="TFIIIC_delta"/>
    <property type="match status" value="1"/>
</dbReference>
<reference evidence="3" key="1">
    <citation type="submission" date="2022-08" db="UniProtKB">
        <authorList>
            <consortium name="EnsemblMetazoa"/>
        </authorList>
    </citation>
    <scope>IDENTIFICATION</scope>
    <source>
        <strain evidence="3">05x7-T-G4-1.051#20</strain>
    </source>
</reference>
<evidence type="ECO:0000313" key="4">
    <source>
        <dbReference type="Proteomes" id="UP000005408"/>
    </source>
</evidence>
<dbReference type="EnsemblMetazoa" id="G26439.2">
    <property type="protein sequence ID" value="G26439.2:cds"/>
    <property type="gene ID" value="G26439"/>
</dbReference>
<evidence type="ECO:0000259" key="1">
    <source>
        <dbReference type="Pfam" id="PF12657"/>
    </source>
</evidence>
<proteinExistence type="predicted"/>
<dbReference type="AlphaFoldDB" id="A0A8W8L3K7"/>
<protein>
    <recommendedName>
        <fullName evidence="5">Integrase catalytic domain-containing protein</fullName>
    </recommendedName>
</protein>
<dbReference type="Pfam" id="PF24764">
    <property type="entry name" value="rva_4"/>
    <property type="match status" value="1"/>
</dbReference>
<dbReference type="Proteomes" id="UP000005408">
    <property type="component" value="Unassembled WGS sequence"/>
</dbReference>